<proteinExistence type="predicted"/>
<protein>
    <submittedName>
        <fullName evidence="1">Uncharacterized protein</fullName>
    </submittedName>
</protein>
<dbReference type="AlphaFoldDB" id="A0A9X2U2E6"/>
<gene>
    <name evidence="1" type="ORF">GGP82_001846</name>
</gene>
<sequence>MPRRRYELTDEQYERIEHLLPEVEGRGCPYNDHRKVTGGIF</sequence>
<dbReference type="Proteomes" id="UP001155034">
    <property type="component" value="Unassembled WGS sequence"/>
</dbReference>
<dbReference type="RefSeq" id="WP_259058772.1">
    <property type="nucleotide sequence ID" value="NZ_CALTSI010000095.1"/>
</dbReference>
<reference evidence="1" key="1">
    <citation type="submission" date="2022-08" db="EMBL/GenBank/DDBJ databases">
        <title>Genomic Encyclopedia of Type Strains, Phase V (KMG-V): Genome sequencing to study the core and pangenomes of soil and plant-associated prokaryotes.</title>
        <authorList>
            <person name="Whitman W."/>
        </authorList>
    </citation>
    <scope>NUCLEOTIDE SEQUENCE</scope>
    <source>
        <strain evidence="1">SP2016B</strain>
    </source>
</reference>
<comment type="caution">
    <text evidence="1">The sequence shown here is derived from an EMBL/GenBank/DDBJ whole genome shotgun (WGS) entry which is preliminary data.</text>
</comment>
<evidence type="ECO:0000313" key="1">
    <source>
        <dbReference type="EMBL" id="MCS3865292.1"/>
    </source>
</evidence>
<organism evidence="1 2">
    <name type="scientific">Salinibacter ruber</name>
    <dbReference type="NCBI Taxonomy" id="146919"/>
    <lineage>
        <taxon>Bacteria</taxon>
        <taxon>Pseudomonadati</taxon>
        <taxon>Rhodothermota</taxon>
        <taxon>Rhodothermia</taxon>
        <taxon>Rhodothermales</taxon>
        <taxon>Salinibacteraceae</taxon>
        <taxon>Salinibacter</taxon>
    </lineage>
</organism>
<accession>A0A9X2U2E6</accession>
<name>A0A9X2U2E6_9BACT</name>
<evidence type="ECO:0000313" key="2">
    <source>
        <dbReference type="Proteomes" id="UP001155034"/>
    </source>
</evidence>
<dbReference type="EMBL" id="JANTYZ010000004">
    <property type="protein sequence ID" value="MCS3865292.1"/>
    <property type="molecule type" value="Genomic_DNA"/>
</dbReference>